<accession>A0A1H8PJB8</accession>
<comment type="subcellular location">
    <subcellularLocation>
        <location evidence="1">Cell membrane</location>
        <topology evidence="1">Peripheral membrane protein</topology>
        <orientation evidence="1">Cytoplasmic side</orientation>
    </subcellularLocation>
</comment>
<keyword evidence="1" id="KW-0472">Membrane</keyword>
<dbReference type="Proteomes" id="UP000182975">
    <property type="component" value="Unassembled WGS sequence"/>
</dbReference>
<comment type="similarity">
    <text evidence="1">Belongs to the UPF0161 family.</text>
</comment>
<dbReference type="InterPro" id="IPR002696">
    <property type="entry name" value="Membr_insert_effic_factor_YidD"/>
</dbReference>
<dbReference type="PANTHER" id="PTHR33383">
    <property type="entry name" value="MEMBRANE PROTEIN INSERTION EFFICIENCY FACTOR-RELATED"/>
    <property type="match status" value="1"/>
</dbReference>
<evidence type="ECO:0000256" key="1">
    <source>
        <dbReference type="HAMAP-Rule" id="MF_00386"/>
    </source>
</evidence>
<sequence>MVSERKSIPVRIAVALVRFYQMALSPLFPGCCRFEPTCSQYAIIAFKRYGFCKGFVLAAKRILKCHPGGPHGYDPVP</sequence>
<gene>
    <name evidence="2" type="ORF">SAMN02910314_00193</name>
</gene>
<dbReference type="Pfam" id="PF01809">
    <property type="entry name" value="YidD"/>
    <property type="match status" value="1"/>
</dbReference>
<organism evidence="2 3">
    <name type="scientific">Denitrobacterium detoxificans</name>
    <dbReference type="NCBI Taxonomy" id="79604"/>
    <lineage>
        <taxon>Bacteria</taxon>
        <taxon>Bacillati</taxon>
        <taxon>Actinomycetota</taxon>
        <taxon>Coriobacteriia</taxon>
        <taxon>Eggerthellales</taxon>
        <taxon>Eggerthellaceae</taxon>
        <taxon>Denitrobacterium</taxon>
    </lineage>
</organism>
<dbReference type="OrthoDB" id="9801753at2"/>
<dbReference type="SMART" id="SM01234">
    <property type="entry name" value="Haemolytic"/>
    <property type="match status" value="1"/>
</dbReference>
<dbReference type="PANTHER" id="PTHR33383:SF1">
    <property type="entry name" value="MEMBRANE PROTEIN INSERTION EFFICIENCY FACTOR-RELATED"/>
    <property type="match status" value="1"/>
</dbReference>
<protein>
    <recommendedName>
        <fullName evidence="1">Putative membrane protein insertion efficiency factor</fullName>
    </recommendedName>
</protein>
<proteinExistence type="inferred from homology"/>
<dbReference type="NCBIfam" id="TIGR00278">
    <property type="entry name" value="membrane protein insertion efficiency factor YidD"/>
    <property type="match status" value="1"/>
</dbReference>
<keyword evidence="1" id="KW-1003">Cell membrane</keyword>
<dbReference type="GO" id="GO:0005886">
    <property type="term" value="C:plasma membrane"/>
    <property type="evidence" value="ECO:0007669"/>
    <property type="project" value="UniProtKB-SubCell"/>
</dbReference>
<dbReference type="AlphaFoldDB" id="A0A1H8PJB8"/>
<dbReference type="RefSeq" id="WP_074777077.1">
    <property type="nucleotide sequence ID" value="NZ_CP011402.1"/>
</dbReference>
<comment type="function">
    <text evidence="1">Could be involved in insertion of integral membrane proteins into the membrane.</text>
</comment>
<name>A0A1H8PJB8_9ACTN</name>
<evidence type="ECO:0000313" key="3">
    <source>
        <dbReference type="Proteomes" id="UP000182975"/>
    </source>
</evidence>
<dbReference type="HAMAP" id="MF_00386">
    <property type="entry name" value="UPF0161_YidD"/>
    <property type="match status" value="1"/>
</dbReference>
<reference evidence="3" key="1">
    <citation type="submission" date="2016-10" db="EMBL/GenBank/DDBJ databases">
        <authorList>
            <person name="Varghese N."/>
        </authorList>
    </citation>
    <scope>NUCLEOTIDE SEQUENCE [LARGE SCALE GENOMIC DNA]</scope>
    <source>
        <strain evidence="3">DSM 21843</strain>
    </source>
</reference>
<evidence type="ECO:0000313" key="2">
    <source>
        <dbReference type="EMBL" id="SEO41896.1"/>
    </source>
</evidence>
<keyword evidence="3" id="KW-1185">Reference proteome</keyword>
<dbReference type="EMBL" id="FOEC01000001">
    <property type="protein sequence ID" value="SEO41896.1"/>
    <property type="molecule type" value="Genomic_DNA"/>
</dbReference>